<dbReference type="OrthoDB" id="5576441at2759"/>
<sequence length="1673" mass="179046">MHRAFCLSVRVSPLSLLPLCGGDSQDPAEAAALAQQARERLLAIAQTQAKLRREQRHLLAFLWRLEERGLSADNADTPSAADGERLALDEQEESPGKWEKVIPSGSSQGEQKARDSGCEEPTARETAGRCDDVREKPRRTDDKTREAFSPASVSGDERVFDGFFSALSRSVLYPDEQQLLLLQLDQISRLPFSNSRRASPPTGSPSRISSALRSSPSVSSSSSPSSSSSSSPSSSSSSSFSSSSSSSSPSSASAAFRPSAPVRRDTPSRPGVRPSFWGLATCRASSRTLAFAPRVRWPPPSPALAFAQTREASESERGESQTEDATDEASTDEETRTLEDEEGLQDEASSLAADQGGASVNQSEVAKRQRREAAAEDPEGEPRAAIRTNPNPARGSNHMAGLMRTCMQSHSARRPQEDFLLVGGEWHGSSAARCKPSSAREDDGRMDTGDTADKPQKDQPNEAGKGVRRADPDTAGTHLEATSLCASPPSSSAADASSTACSSSAPASPRSPSALVRVASALRKGLRGDCVSAWLSAMPSNVQAFFPAPLRQLQFARHQSAASIADAAAELREKGEEAWRRGDANAGVGFFFFHLFLEEVLRCAANGSACTCARCLFVPDSQWTECASQETEQADETREAKEETPETDAEELLAEGAAAVGARTAHQRGGEPGAKREDEELDAGVQAGPQSDSLDERAQTRPGRVGTCVGLEKARSERERGSEKESRQVTAIDKQAGVRAQTREERGFSSEAKTHHNPEGGQRDRENLQQPSSSVCSSSASASLPSAPSSAPSLPNWISFFSWTQPPQEETPANLAPPLSRADQAENNELIPQARASATACSPVQPVASSFLSVSSFSSFPTLSSLWQVHAPPACERARTVSSPRDGAFSVSASSFLSAEDADAALASPAARSSPEGNLSQSEGENEESKRRTADLGCRASVASGDKGGAEKHEGDAGRWQGEDGVAALGEKGEGEETECGVETDGSDVEELTCVIVGERRGGEATLGEEKEAHADTQRDPASKEGGNEGKARKEGRDKGGPRDSGPQRKMHGQGAAPETGSVWPSHAQACVDNTPREEQERKEGTAEVIDVDGSEASSPPRTDSQQSQKRCLDSPQTPKDEKGHRGRENGTTLVSSLPGNETRRRGSEEAKENENACQWTERPIEIETSCFQKSLSSSQPQPSSPSASPRAFASSLRSLSSSQGSTSCRSLFSSAESGKNHGLHDLAALPLLERLRARLGGGASLAFSPQPSQPPRDTRGESPCVDAENVGVEHVPTPSPAAATTLPLSPARSFPRALSSFSPASSSASRSPFPSSILCEIDWSTADASLVAAFGRHFGLKKRLPDPLLRRMLHRICVYLVTHVLHPLSSLPPFDFLRSTSHTSWKAPEPQAASSSAEETLPRSSERASSALARLPSRRHGDSTVSPSSAFSRQKQATRGGGENAPWGGAEGDSLALGGDEGGAGLERRENISEREEGVCSTPLAVGQRRSRRGREEAADEEEENGEERAAERGEKRGIGVPEAYRQVAACGETERRPEGAETETVEGQGETRRGRAKASERKRKGGKRNSNEDRQRREEREDSEEAKARRKKRRTPEKHEVEVSAEAIQVAIMDHDQLYEKLLTHQNVELKEVYLHLRARGMQVSMAATKAYLQAAGVYFATPWRSQSGED</sequence>
<protein>
    <recommendedName>
        <fullName evidence="7">Structure-specific endonuclease subunit SLX4</fullName>
    </recommendedName>
</protein>
<gene>
    <name evidence="10" type="ORF">NCLIV_068350</name>
</gene>
<keyword evidence="4" id="KW-0233">DNA recombination</keyword>
<dbReference type="GO" id="GO:0033557">
    <property type="term" value="C:Slx1-Slx4 complex"/>
    <property type="evidence" value="ECO:0007669"/>
    <property type="project" value="InterPro"/>
</dbReference>
<dbReference type="InterPro" id="IPR018574">
    <property type="entry name" value="Structure-sp_endonuc_su_Slx4"/>
</dbReference>
<comment type="subcellular location">
    <subcellularLocation>
        <location evidence="1">Nucleus</location>
    </subcellularLocation>
</comment>
<feature type="compositionally biased region" description="Low complexity" evidence="8">
    <location>
        <begin position="481"/>
        <end position="513"/>
    </location>
</feature>
<evidence type="ECO:0000256" key="8">
    <source>
        <dbReference type="SAM" id="MobiDB-lite"/>
    </source>
</evidence>
<dbReference type="RefSeq" id="XP_003886436.1">
    <property type="nucleotide sequence ID" value="XM_003886387.1"/>
</dbReference>
<feature type="region of interest" description="Disordered" evidence="8">
    <location>
        <begin position="1244"/>
        <end position="1265"/>
    </location>
</feature>
<dbReference type="Pfam" id="PF09494">
    <property type="entry name" value="Slx4"/>
    <property type="match status" value="1"/>
</dbReference>
<feature type="compositionally biased region" description="Basic and acidic residues" evidence="8">
    <location>
        <begin position="1551"/>
        <end position="1561"/>
    </location>
</feature>
<keyword evidence="11" id="KW-1185">Reference proteome</keyword>
<feature type="compositionally biased region" description="Polar residues" evidence="8">
    <location>
        <begin position="1424"/>
        <end position="1438"/>
    </location>
</feature>
<evidence type="ECO:0000256" key="6">
    <source>
        <dbReference type="ARBA" id="ARBA00023242"/>
    </source>
</evidence>
<feature type="compositionally biased region" description="Low complexity" evidence="8">
    <location>
        <begin position="903"/>
        <end position="916"/>
    </location>
</feature>
<feature type="compositionally biased region" description="Low complexity" evidence="8">
    <location>
        <begin position="1388"/>
        <end position="1400"/>
    </location>
</feature>
<feature type="compositionally biased region" description="Basic and acidic residues" evidence="8">
    <location>
        <begin position="712"/>
        <end position="727"/>
    </location>
</feature>
<feature type="signal peptide" evidence="9">
    <location>
        <begin position="1"/>
        <end position="22"/>
    </location>
</feature>
<feature type="compositionally biased region" description="Low complexity" evidence="8">
    <location>
        <begin position="204"/>
        <end position="261"/>
    </location>
</feature>
<proteinExistence type="inferred from homology"/>
<feature type="compositionally biased region" description="Basic and acidic residues" evidence="8">
    <location>
        <begin position="438"/>
        <end position="460"/>
    </location>
</feature>
<feature type="compositionally biased region" description="Polar residues" evidence="8">
    <location>
        <begin position="1096"/>
        <end position="1118"/>
    </location>
</feature>
<feature type="compositionally biased region" description="Polar residues" evidence="8">
    <location>
        <begin position="1130"/>
        <end position="1140"/>
    </location>
</feature>
<feature type="compositionally biased region" description="Basic and acidic residues" evidence="8">
    <location>
        <begin position="88"/>
        <end position="100"/>
    </location>
</feature>
<dbReference type="eggNOG" id="ENOG502R1NR">
    <property type="taxonomic scope" value="Eukaryota"/>
</dbReference>
<feature type="compositionally biased region" description="Basic and acidic residues" evidence="8">
    <location>
        <begin position="741"/>
        <end position="767"/>
    </location>
</feature>
<feature type="compositionally biased region" description="Basic and acidic residues" evidence="8">
    <location>
        <begin position="1571"/>
        <end position="1582"/>
    </location>
</feature>
<evidence type="ECO:0000313" key="10">
    <source>
        <dbReference type="EMBL" id="CBZ56411.1"/>
    </source>
</evidence>
<evidence type="ECO:0000256" key="5">
    <source>
        <dbReference type="ARBA" id="ARBA00023204"/>
    </source>
</evidence>
<feature type="region of interest" description="Disordered" evidence="8">
    <location>
        <begin position="628"/>
        <end position="834"/>
    </location>
</feature>
<feature type="compositionally biased region" description="Low complexity" evidence="8">
    <location>
        <begin position="1175"/>
        <end position="1212"/>
    </location>
</feature>
<feature type="compositionally biased region" description="Basic and acidic residues" evidence="8">
    <location>
        <begin position="311"/>
        <end position="320"/>
    </location>
</feature>
<feature type="region of interest" description="Disordered" evidence="8">
    <location>
        <begin position="192"/>
        <end position="278"/>
    </location>
</feature>
<comment type="similarity">
    <text evidence="2">Belongs to the SLX4 family.</text>
</comment>
<feature type="compositionally biased region" description="Basic and acidic residues" evidence="8">
    <location>
        <begin position="1075"/>
        <end position="1086"/>
    </location>
</feature>
<evidence type="ECO:0000256" key="3">
    <source>
        <dbReference type="ARBA" id="ARBA00022763"/>
    </source>
</evidence>
<keyword evidence="3" id="KW-0227">DNA damage</keyword>
<evidence type="ECO:0000313" key="11">
    <source>
        <dbReference type="Proteomes" id="UP000007494"/>
    </source>
</evidence>
<dbReference type="VEuPathDB" id="ToxoDB:NCLIV_068350"/>
<keyword evidence="9" id="KW-0732">Signal</keyword>
<accession>F0VRR3</accession>
<keyword evidence="6" id="KW-0539">Nucleus</keyword>
<dbReference type="InParanoid" id="F0VRR3"/>
<feature type="compositionally biased region" description="Polar residues" evidence="8">
    <location>
        <begin position="799"/>
        <end position="808"/>
    </location>
</feature>
<feature type="chain" id="PRO_5003258944" description="Structure-specific endonuclease subunit SLX4" evidence="9">
    <location>
        <begin position="23"/>
        <end position="1673"/>
    </location>
</feature>
<dbReference type="EMBL" id="FR823393">
    <property type="protein sequence ID" value="CBZ56411.1"/>
    <property type="molecule type" value="Genomic_DNA"/>
</dbReference>
<evidence type="ECO:0000256" key="2">
    <source>
        <dbReference type="ARBA" id="ARBA00006661"/>
    </source>
</evidence>
<feature type="region of interest" description="Disordered" evidence="8">
    <location>
        <begin position="290"/>
        <end position="416"/>
    </location>
</feature>
<evidence type="ECO:0000256" key="7">
    <source>
        <dbReference type="ARBA" id="ARBA00029496"/>
    </source>
</evidence>
<evidence type="ECO:0000256" key="4">
    <source>
        <dbReference type="ARBA" id="ARBA00023172"/>
    </source>
</evidence>
<feature type="compositionally biased region" description="Basic and acidic residues" evidence="8">
    <location>
        <begin position="948"/>
        <end position="957"/>
    </location>
</feature>
<feature type="compositionally biased region" description="Basic and acidic residues" evidence="8">
    <location>
        <begin position="1142"/>
        <end position="1155"/>
    </location>
</feature>
<feature type="compositionally biased region" description="Basic and acidic residues" evidence="8">
    <location>
        <begin position="365"/>
        <end position="384"/>
    </location>
</feature>
<keyword evidence="5" id="KW-0234">DNA repair</keyword>
<feature type="region of interest" description="Disordered" evidence="8">
    <location>
        <begin position="88"/>
        <end position="152"/>
    </location>
</feature>
<dbReference type="GeneID" id="13445634"/>
<name>F0VRR3_NEOCL</name>
<dbReference type="GO" id="GO:0006281">
    <property type="term" value="P:DNA repair"/>
    <property type="evidence" value="ECO:0007669"/>
    <property type="project" value="UniProtKB-KW"/>
</dbReference>
<feature type="compositionally biased region" description="Acidic residues" evidence="8">
    <location>
        <begin position="321"/>
        <end position="332"/>
    </location>
</feature>
<feature type="compositionally biased region" description="Basic and acidic residues" evidence="8">
    <location>
        <begin position="635"/>
        <end position="644"/>
    </location>
</feature>
<feature type="region of interest" description="Disordered" evidence="8">
    <location>
        <begin position="1386"/>
        <end position="1602"/>
    </location>
</feature>
<dbReference type="Proteomes" id="UP000007494">
    <property type="component" value="Chromosome XII"/>
</dbReference>
<organism evidence="10 11">
    <name type="scientific">Neospora caninum (strain Liverpool)</name>
    <dbReference type="NCBI Taxonomy" id="572307"/>
    <lineage>
        <taxon>Eukaryota</taxon>
        <taxon>Sar</taxon>
        <taxon>Alveolata</taxon>
        <taxon>Apicomplexa</taxon>
        <taxon>Conoidasida</taxon>
        <taxon>Coccidia</taxon>
        <taxon>Eucoccidiorida</taxon>
        <taxon>Eimeriorina</taxon>
        <taxon>Sarcocystidae</taxon>
        <taxon>Neospora</taxon>
    </lineage>
</organism>
<evidence type="ECO:0000256" key="9">
    <source>
        <dbReference type="SAM" id="SignalP"/>
    </source>
</evidence>
<feature type="compositionally biased region" description="Basic and acidic residues" evidence="8">
    <location>
        <begin position="1467"/>
        <end position="1479"/>
    </location>
</feature>
<evidence type="ECO:0000256" key="1">
    <source>
        <dbReference type="ARBA" id="ARBA00004123"/>
    </source>
</evidence>
<dbReference type="GO" id="GO:0006260">
    <property type="term" value="P:DNA replication"/>
    <property type="evidence" value="ECO:0007669"/>
    <property type="project" value="InterPro"/>
</dbReference>
<feature type="compositionally biased region" description="Basic and acidic residues" evidence="8">
    <location>
        <begin position="1508"/>
        <end position="1519"/>
    </location>
</feature>
<feature type="region of interest" description="Disordered" evidence="8">
    <location>
        <begin position="428"/>
        <end position="513"/>
    </location>
</feature>
<feature type="compositionally biased region" description="Basic and acidic residues" evidence="8">
    <location>
        <begin position="111"/>
        <end position="146"/>
    </location>
</feature>
<feature type="compositionally biased region" description="Basic and acidic residues" evidence="8">
    <location>
        <begin position="998"/>
        <end position="1042"/>
    </location>
</feature>
<feature type="compositionally biased region" description="Acidic residues" evidence="8">
    <location>
        <begin position="974"/>
        <end position="991"/>
    </location>
</feature>
<dbReference type="GO" id="GO:0006310">
    <property type="term" value="P:DNA recombination"/>
    <property type="evidence" value="ECO:0007669"/>
    <property type="project" value="UniProtKB-KW"/>
</dbReference>
<feature type="region of interest" description="Disordered" evidence="8">
    <location>
        <begin position="903"/>
        <end position="1223"/>
    </location>
</feature>
<feature type="compositionally biased region" description="Basic and acidic residues" evidence="8">
    <location>
        <begin position="1119"/>
        <end position="1129"/>
    </location>
</feature>
<feature type="compositionally biased region" description="Low complexity" evidence="8">
    <location>
        <begin position="771"/>
        <end position="795"/>
    </location>
</feature>
<reference evidence="11" key="1">
    <citation type="journal article" date="2012" name="PLoS Pathog.">
        <title>Comparative genomics of the apicomplexan parasites Toxoplasma gondii and Neospora caninum: Coccidia differing in host range and transmission strategy.</title>
        <authorList>
            <person name="Reid A.J."/>
            <person name="Vermont S.J."/>
            <person name="Cotton J.A."/>
            <person name="Harris D."/>
            <person name="Hill-Cawthorne G.A."/>
            <person name="Konen-Waisman S."/>
            <person name="Latham S.M."/>
            <person name="Mourier T."/>
            <person name="Norton R."/>
            <person name="Quail M.A."/>
            <person name="Sanders M."/>
            <person name="Shanmugam D."/>
            <person name="Sohal A."/>
            <person name="Wasmuth J.D."/>
            <person name="Brunk B."/>
            <person name="Grigg M.E."/>
            <person name="Howard J.C."/>
            <person name="Parkinson J."/>
            <person name="Roos D.S."/>
            <person name="Trees A.J."/>
            <person name="Berriman M."/>
            <person name="Pain A."/>
            <person name="Wastling J.M."/>
        </authorList>
    </citation>
    <scope>NUCLEOTIDE SEQUENCE [LARGE SCALE GENOMIC DNA]</scope>
    <source>
        <strain evidence="11">Liverpool</strain>
    </source>
</reference>
<dbReference type="OMA" id="GSNHMAG"/>